<dbReference type="HOGENOM" id="CLU_043857_3_2_1"/>
<evidence type="ECO:0000256" key="2">
    <source>
        <dbReference type="ARBA" id="ARBA00022723"/>
    </source>
</evidence>
<proteinExistence type="inferred from homology"/>
<dbReference type="GO" id="GO:0046872">
    <property type="term" value="F:metal ion binding"/>
    <property type="evidence" value="ECO:0007669"/>
    <property type="project" value="UniProtKB-KW"/>
</dbReference>
<dbReference type="STRING" id="765440.A0A0C3F9T1"/>
<reference evidence="7" key="2">
    <citation type="submission" date="2015-01" db="EMBL/GenBank/DDBJ databases">
        <title>Evolutionary Origins and Diversification of the Mycorrhizal Mutualists.</title>
        <authorList>
            <consortium name="DOE Joint Genome Institute"/>
            <consortium name="Mycorrhizal Genomics Consortium"/>
            <person name="Kohler A."/>
            <person name="Kuo A."/>
            <person name="Nagy L.G."/>
            <person name="Floudas D."/>
            <person name="Copeland A."/>
            <person name="Barry K.W."/>
            <person name="Cichocki N."/>
            <person name="Veneault-Fourrey C."/>
            <person name="LaButti K."/>
            <person name="Lindquist E.A."/>
            <person name="Lipzen A."/>
            <person name="Lundell T."/>
            <person name="Morin E."/>
            <person name="Murat C."/>
            <person name="Riley R."/>
            <person name="Ohm R."/>
            <person name="Sun H."/>
            <person name="Tunlid A."/>
            <person name="Henrissat B."/>
            <person name="Grigoriev I.V."/>
            <person name="Hibbett D.S."/>
            <person name="Martin F."/>
        </authorList>
    </citation>
    <scope>NUCLEOTIDE SEQUENCE [LARGE SCALE GENOMIC DNA]</scope>
    <source>
        <strain evidence="7">F 1598</strain>
    </source>
</reference>
<comment type="similarity">
    <text evidence="1 4">Belongs to the yippee family.</text>
</comment>
<dbReference type="InParanoid" id="A0A0C3F9T1"/>
<organism evidence="6 7">
    <name type="scientific">Piloderma croceum (strain F 1598)</name>
    <dbReference type="NCBI Taxonomy" id="765440"/>
    <lineage>
        <taxon>Eukaryota</taxon>
        <taxon>Fungi</taxon>
        <taxon>Dikarya</taxon>
        <taxon>Basidiomycota</taxon>
        <taxon>Agaricomycotina</taxon>
        <taxon>Agaricomycetes</taxon>
        <taxon>Agaricomycetidae</taxon>
        <taxon>Atheliales</taxon>
        <taxon>Atheliaceae</taxon>
        <taxon>Piloderma</taxon>
    </lineage>
</organism>
<evidence type="ECO:0000259" key="5">
    <source>
        <dbReference type="PROSITE" id="PS51792"/>
    </source>
</evidence>
<gene>
    <name evidence="6" type="ORF">PILCRDRAFT_826193</name>
</gene>
<dbReference type="OrthoDB" id="6407410at2759"/>
<protein>
    <recommendedName>
        <fullName evidence="4">Protein yippee-like</fullName>
    </recommendedName>
</protein>
<keyword evidence="3" id="KW-0862">Zinc</keyword>
<dbReference type="InterPro" id="IPR034751">
    <property type="entry name" value="Yippee"/>
</dbReference>
<dbReference type="Proteomes" id="UP000054166">
    <property type="component" value="Unassembled WGS sequence"/>
</dbReference>
<evidence type="ECO:0000313" key="7">
    <source>
        <dbReference type="Proteomes" id="UP000054166"/>
    </source>
</evidence>
<evidence type="ECO:0000256" key="3">
    <source>
        <dbReference type="ARBA" id="ARBA00022833"/>
    </source>
</evidence>
<evidence type="ECO:0000313" key="6">
    <source>
        <dbReference type="EMBL" id="KIM76629.1"/>
    </source>
</evidence>
<sequence length="112" mass="12698">MQQVRLEGQGIYACSTCNTHLANVDSVVSRAFNGQHGLAYLFDRVTNLIEGVPFDRDMTTGKHTVRDMFCCGCQNVVGWKYERAFENSQKYKEGKYILERSLLVEVGSTNDH</sequence>
<evidence type="ECO:0000256" key="1">
    <source>
        <dbReference type="ARBA" id="ARBA00005613"/>
    </source>
</evidence>
<dbReference type="Pfam" id="PF03226">
    <property type="entry name" value="Yippee-Mis18"/>
    <property type="match status" value="1"/>
</dbReference>
<name>A0A0C3F9T1_PILCF</name>
<reference evidence="6 7" key="1">
    <citation type="submission" date="2014-04" db="EMBL/GenBank/DDBJ databases">
        <authorList>
            <consortium name="DOE Joint Genome Institute"/>
            <person name="Kuo A."/>
            <person name="Tarkka M."/>
            <person name="Buscot F."/>
            <person name="Kohler A."/>
            <person name="Nagy L.G."/>
            <person name="Floudas D."/>
            <person name="Copeland A."/>
            <person name="Barry K.W."/>
            <person name="Cichocki N."/>
            <person name="Veneault-Fourrey C."/>
            <person name="LaButti K."/>
            <person name="Lindquist E.A."/>
            <person name="Lipzen A."/>
            <person name="Lundell T."/>
            <person name="Morin E."/>
            <person name="Murat C."/>
            <person name="Sun H."/>
            <person name="Tunlid A."/>
            <person name="Henrissat B."/>
            <person name="Grigoriev I.V."/>
            <person name="Hibbett D.S."/>
            <person name="Martin F."/>
            <person name="Nordberg H.P."/>
            <person name="Cantor M.N."/>
            <person name="Hua S.X."/>
        </authorList>
    </citation>
    <scope>NUCLEOTIDE SEQUENCE [LARGE SCALE GENOMIC DNA]</scope>
    <source>
        <strain evidence="6 7">F 1598</strain>
    </source>
</reference>
<keyword evidence="2" id="KW-0479">Metal-binding</keyword>
<dbReference type="InterPro" id="IPR004910">
    <property type="entry name" value="Yippee/Mis18/Cereblon"/>
</dbReference>
<accession>A0A0C3F9T1</accession>
<keyword evidence="7" id="KW-1185">Reference proteome</keyword>
<dbReference type="EMBL" id="KN833033">
    <property type="protein sequence ID" value="KIM76629.1"/>
    <property type="molecule type" value="Genomic_DNA"/>
</dbReference>
<dbReference type="PANTHER" id="PTHR13848">
    <property type="entry name" value="PROTEIN YIPPEE-LIKE CG15309-RELATED"/>
    <property type="match status" value="1"/>
</dbReference>
<feature type="domain" description="Yippee" evidence="5">
    <location>
        <begin position="10"/>
        <end position="107"/>
    </location>
</feature>
<dbReference type="AlphaFoldDB" id="A0A0C3F9T1"/>
<dbReference type="FunCoup" id="A0A0C3F9T1">
    <property type="interactions" value="353"/>
</dbReference>
<dbReference type="InterPro" id="IPR039058">
    <property type="entry name" value="Yippee_fam"/>
</dbReference>
<evidence type="ECO:0000256" key="4">
    <source>
        <dbReference type="RuleBase" id="RU110713"/>
    </source>
</evidence>
<dbReference type="PROSITE" id="PS51792">
    <property type="entry name" value="YIPPEE"/>
    <property type="match status" value="1"/>
</dbReference>